<name>A0A8S1YL99_9CILI</name>
<protein>
    <submittedName>
        <fullName evidence="1">Uncharacterized protein</fullName>
    </submittedName>
</protein>
<sequence>MTEQNQDISQQLMQNNINDDKFWELKPQTEVETQIQEQQQEQILDQVQINEGNPKNLQGFWGVCIFQCIGDCLATFCIEMIARGLC</sequence>
<gene>
    <name evidence="1" type="ORF">PPENT_87.1.T1670070</name>
</gene>
<organism evidence="1 2">
    <name type="scientific">Paramecium pentaurelia</name>
    <dbReference type="NCBI Taxonomy" id="43138"/>
    <lineage>
        <taxon>Eukaryota</taxon>
        <taxon>Sar</taxon>
        <taxon>Alveolata</taxon>
        <taxon>Ciliophora</taxon>
        <taxon>Intramacronucleata</taxon>
        <taxon>Oligohymenophorea</taxon>
        <taxon>Peniculida</taxon>
        <taxon>Parameciidae</taxon>
        <taxon>Paramecium</taxon>
    </lineage>
</organism>
<dbReference type="OrthoDB" id="304682at2759"/>
<dbReference type="EMBL" id="CAJJDO010000167">
    <property type="protein sequence ID" value="CAD8212292.1"/>
    <property type="molecule type" value="Genomic_DNA"/>
</dbReference>
<evidence type="ECO:0000313" key="1">
    <source>
        <dbReference type="EMBL" id="CAD8212292.1"/>
    </source>
</evidence>
<proteinExistence type="predicted"/>
<comment type="caution">
    <text evidence="1">The sequence shown here is derived from an EMBL/GenBank/DDBJ whole genome shotgun (WGS) entry which is preliminary data.</text>
</comment>
<dbReference type="Proteomes" id="UP000689195">
    <property type="component" value="Unassembled WGS sequence"/>
</dbReference>
<reference evidence="1" key="1">
    <citation type="submission" date="2021-01" db="EMBL/GenBank/DDBJ databases">
        <authorList>
            <consortium name="Genoscope - CEA"/>
            <person name="William W."/>
        </authorList>
    </citation>
    <scope>NUCLEOTIDE SEQUENCE</scope>
</reference>
<accession>A0A8S1YL99</accession>
<dbReference type="AlphaFoldDB" id="A0A8S1YL99"/>
<keyword evidence="2" id="KW-1185">Reference proteome</keyword>
<evidence type="ECO:0000313" key="2">
    <source>
        <dbReference type="Proteomes" id="UP000689195"/>
    </source>
</evidence>